<keyword evidence="1" id="KW-0472">Membrane</keyword>
<reference evidence="2 3" key="1">
    <citation type="submission" date="2019-07" db="EMBL/GenBank/DDBJ databases">
        <authorList>
            <person name="Kim J."/>
        </authorList>
    </citation>
    <scope>NUCLEOTIDE SEQUENCE [LARGE SCALE GENOMIC DNA]</scope>
    <source>
        <strain evidence="2 3">N4</strain>
    </source>
</reference>
<name>A0A559IDC7_9BACL</name>
<dbReference type="AlphaFoldDB" id="A0A559IDC7"/>
<feature type="transmembrane region" description="Helical" evidence="1">
    <location>
        <begin position="32"/>
        <end position="53"/>
    </location>
</feature>
<keyword evidence="1" id="KW-0812">Transmembrane</keyword>
<dbReference type="RefSeq" id="WP_144995181.1">
    <property type="nucleotide sequence ID" value="NZ_VNJK01000007.1"/>
</dbReference>
<feature type="transmembrane region" description="Helical" evidence="1">
    <location>
        <begin position="59"/>
        <end position="77"/>
    </location>
</feature>
<comment type="caution">
    <text evidence="2">The sequence shown here is derived from an EMBL/GenBank/DDBJ whole genome shotgun (WGS) entry which is preliminary data.</text>
</comment>
<dbReference type="EMBL" id="VNJK01000007">
    <property type="protein sequence ID" value="TVX85626.1"/>
    <property type="molecule type" value="Genomic_DNA"/>
</dbReference>
<evidence type="ECO:0000313" key="2">
    <source>
        <dbReference type="EMBL" id="TVX85626.1"/>
    </source>
</evidence>
<keyword evidence="1" id="KW-1133">Transmembrane helix</keyword>
<keyword evidence="3" id="KW-1185">Reference proteome</keyword>
<organism evidence="2 3">
    <name type="scientific">Paenibacillus agilis</name>
    <dbReference type="NCBI Taxonomy" id="3020863"/>
    <lineage>
        <taxon>Bacteria</taxon>
        <taxon>Bacillati</taxon>
        <taxon>Bacillota</taxon>
        <taxon>Bacilli</taxon>
        <taxon>Bacillales</taxon>
        <taxon>Paenibacillaceae</taxon>
        <taxon>Paenibacillus</taxon>
    </lineage>
</organism>
<evidence type="ECO:0000313" key="3">
    <source>
        <dbReference type="Proteomes" id="UP000318102"/>
    </source>
</evidence>
<dbReference type="OrthoDB" id="2615912at2"/>
<protein>
    <submittedName>
        <fullName evidence="2">PrgI family protein</fullName>
    </submittedName>
</protein>
<sequence>MSDLFTESEDDYKPYIVPKNVKARFEFFPGIGVREIAMILLAGIVGLSVGFIFNFITGSILWVGLAIPTGAFMTLLVKPNPRTGRNTLDILKDMRRFKASPKRYYYQFGEGRGN</sequence>
<evidence type="ECO:0000256" key="1">
    <source>
        <dbReference type="SAM" id="Phobius"/>
    </source>
</evidence>
<gene>
    <name evidence="2" type="ORF">FPZ44_25070</name>
</gene>
<dbReference type="Proteomes" id="UP000318102">
    <property type="component" value="Unassembled WGS sequence"/>
</dbReference>
<proteinExistence type="predicted"/>
<accession>A0A559IDC7</accession>